<name>A0A0A2LRB5_9FLAO</name>
<dbReference type="AlphaFoldDB" id="A0A0A2LRB5"/>
<reference evidence="1 2" key="1">
    <citation type="submission" date="2013-09" db="EMBL/GenBank/DDBJ databases">
        <authorList>
            <person name="Zeng Z."/>
            <person name="Chen C."/>
        </authorList>
    </citation>
    <scope>NUCLEOTIDE SEQUENCE [LARGE SCALE GENOMIC DNA]</scope>
    <source>
        <strain evidence="1 2">F44-8</strain>
    </source>
</reference>
<protein>
    <submittedName>
        <fullName evidence="1">Uncharacterized protein</fullName>
    </submittedName>
</protein>
<evidence type="ECO:0000313" key="1">
    <source>
        <dbReference type="EMBL" id="KGO82504.1"/>
    </source>
</evidence>
<organism evidence="1 2">
    <name type="scientific">Flavobacterium beibuense F44-8</name>
    <dbReference type="NCBI Taxonomy" id="1406840"/>
    <lineage>
        <taxon>Bacteria</taxon>
        <taxon>Pseudomonadati</taxon>
        <taxon>Bacteroidota</taxon>
        <taxon>Flavobacteriia</taxon>
        <taxon>Flavobacteriales</taxon>
        <taxon>Flavobacteriaceae</taxon>
        <taxon>Flavobacterium</taxon>
    </lineage>
</organism>
<dbReference type="EMBL" id="JRLV01000005">
    <property type="protein sequence ID" value="KGO82504.1"/>
    <property type="molecule type" value="Genomic_DNA"/>
</dbReference>
<accession>A0A0A2LRB5</accession>
<evidence type="ECO:0000313" key="2">
    <source>
        <dbReference type="Proteomes" id="UP000030129"/>
    </source>
</evidence>
<comment type="caution">
    <text evidence="1">The sequence shown here is derived from an EMBL/GenBank/DDBJ whole genome shotgun (WGS) entry which is preliminary data.</text>
</comment>
<proteinExistence type="predicted"/>
<keyword evidence="2" id="KW-1185">Reference proteome</keyword>
<gene>
    <name evidence="1" type="ORF">Q763_05230</name>
</gene>
<dbReference type="RefSeq" id="WP_035131895.1">
    <property type="nucleotide sequence ID" value="NZ_JRLV01000005.1"/>
</dbReference>
<dbReference type="eggNOG" id="ENOG5033FTV">
    <property type="taxonomic scope" value="Bacteria"/>
</dbReference>
<dbReference type="Proteomes" id="UP000030129">
    <property type="component" value="Unassembled WGS sequence"/>
</dbReference>
<sequence>MKFLVKIVIFLFLSFLATPTVISLLEDDTDISMVYSLNEEEIHKEIKEIKAGPETEFEMPFIIVEKKSKVINSKYLLRLDNAFGDIFSPPPETV</sequence>
<dbReference type="STRING" id="1406840.Q763_05230"/>